<accession>A0ABX2V642</accession>
<protein>
    <submittedName>
        <fullName evidence="1">Uncharacterized protein</fullName>
    </submittedName>
</protein>
<organism evidence="1 2">
    <name type="scientific">Exiguobacterium undae</name>
    <dbReference type="NCBI Taxonomy" id="169177"/>
    <lineage>
        <taxon>Bacteria</taxon>
        <taxon>Bacillati</taxon>
        <taxon>Bacillota</taxon>
        <taxon>Bacilli</taxon>
        <taxon>Bacillales</taxon>
        <taxon>Bacillales Family XII. Incertae Sedis</taxon>
        <taxon>Exiguobacterium</taxon>
    </lineage>
</organism>
<keyword evidence="2" id="KW-1185">Reference proteome</keyword>
<name>A0ABX2V642_9BACL</name>
<reference evidence="1 2" key="1">
    <citation type="submission" date="2016-03" db="EMBL/GenBank/DDBJ databases">
        <authorList>
            <person name="Cho S.-Y."/>
            <person name="Lim S."/>
            <person name="Kim H."/>
            <person name="Soh E.H."/>
            <person name="Moon J.S."/>
        </authorList>
    </citation>
    <scope>NUCLEOTIDE SEQUENCE [LARGE SCALE GENOMIC DNA]</scope>
    <source>
        <strain evidence="1 2">KCTC 3810</strain>
    </source>
</reference>
<sequence length="91" mass="10488">MLSKKNELAGKTTEFFMKQVPSLVKMLHDNLISEEDFKNQSVKMKLAHQLTETTMKHFLPSSLKTESQALTDLLMKVRFNKKTTIDESTNI</sequence>
<evidence type="ECO:0000313" key="2">
    <source>
        <dbReference type="Proteomes" id="UP000078447"/>
    </source>
</evidence>
<evidence type="ECO:0000313" key="1">
    <source>
        <dbReference type="EMBL" id="OAN10695.1"/>
    </source>
</evidence>
<proteinExistence type="predicted"/>
<dbReference type="EMBL" id="LVVL01000016">
    <property type="protein sequence ID" value="OAN10695.1"/>
    <property type="molecule type" value="Genomic_DNA"/>
</dbReference>
<dbReference type="RefSeq" id="WP_028107095.1">
    <property type="nucleotide sequence ID" value="NZ_LVVL01000016.1"/>
</dbReference>
<gene>
    <name evidence="1" type="ORF">A3783_12760</name>
</gene>
<dbReference type="Proteomes" id="UP000078447">
    <property type="component" value="Unassembled WGS sequence"/>
</dbReference>
<comment type="caution">
    <text evidence="1">The sequence shown here is derived from an EMBL/GenBank/DDBJ whole genome shotgun (WGS) entry which is preliminary data.</text>
</comment>